<dbReference type="NCBIfam" id="TIGR01226">
    <property type="entry name" value="phe_am_lyase"/>
    <property type="match status" value="1"/>
</dbReference>
<organism evidence="4 5">
    <name type="scientific">Verruconis gallopava</name>
    <dbReference type="NCBI Taxonomy" id="253628"/>
    <lineage>
        <taxon>Eukaryota</taxon>
        <taxon>Fungi</taxon>
        <taxon>Dikarya</taxon>
        <taxon>Ascomycota</taxon>
        <taxon>Pezizomycotina</taxon>
        <taxon>Dothideomycetes</taxon>
        <taxon>Pleosporomycetidae</taxon>
        <taxon>Venturiales</taxon>
        <taxon>Sympoventuriaceae</taxon>
        <taxon>Verruconis</taxon>
    </lineage>
</organism>
<reference evidence="4 5" key="1">
    <citation type="submission" date="2015-01" db="EMBL/GenBank/DDBJ databases">
        <title>The Genome Sequence of Ochroconis gallopava CBS43764.</title>
        <authorList>
            <consortium name="The Broad Institute Genomics Platform"/>
            <person name="Cuomo C."/>
            <person name="de Hoog S."/>
            <person name="Gorbushina A."/>
            <person name="Stielow B."/>
            <person name="Teixiera M."/>
            <person name="Abouelleil A."/>
            <person name="Chapman S.B."/>
            <person name="Priest M."/>
            <person name="Young S.K."/>
            <person name="Wortman J."/>
            <person name="Nusbaum C."/>
            <person name="Birren B."/>
        </authorList>
    </citation>
    <scope>NUCLEOTIDE SEQUENCE [LARGE SCALE GENOMIC DNA]</scope>
    <source>
        <strain evidence="4 5">CBS 43764</strain>
    </source>
</reference>
<dbReference type="SUPFAM" id="SSF48557">
    <property type="entry name" value="L-aspartase-like"/>
    <property type="match status" value="1"/>
</dbReference>
<dbReference type="Pfam" id="PF00221">
    <property type="entry name" value="Lyase_aromatic"/>
    <property type="match status" value="1"/>
</dbReference>
<evidence type="ECO:0000313" key="4">
    <source>
        <dbReference type="EMBL" id="KIW08690.1"/>
    </source>
</evidence>
<proteinExistence type="inferred from homology"/>
<dbReference type="EMBL" id="KN847530">
    <property type="protein sequence ID" value="KIW08690.1"/>
    <property type="molecule type" value="Genomic_DNA"/>
</dbReference>
<dbReference type="InterPro" id="IPR022313">
    <property type="entry name" value="Phe/His_NH3-lyase_AS"/>
</dbReference>
<feature type="region of interest" description="Disordered" evidence="3">
    <location>
        <begin position="47"/>
        <end position="76"/>
    </location>
</feature>
<dbReference type="HOGENOM" id="CLU_014801_3_1_1"/>
<dbReference type="InterPro" id="IPR008948">
    <property type="entry name" value="L-Aspartase-like"/>
</dbReference>
<dbReference type="InParanoid" id="A0A0D2AQA3"/>
<dbReference type="Gene3D" id="1.10.274.20">
    <property type="entry name" value="Phenylalanine ammonia-lyase 1, domain 3"/>
    <property type="match status" value="1"/>
</dbReference>
<dbReference type="OrthoDB" id="10051290at2759"/>
<dbReference type="GO" id="GO:0016841">
    <property type="term" value="F:ammonia-lyase activity"/>
    <property type="evidence" value="ECO:0007669"/>
    <property type="project" value="InterPro"/>
</dbReference>
<dbReference type="GO" id="GO:0005737">
    <property type="term" value="C:cytoplasm"/>
    <property type="evidence" value="ECO:0007669"/>
    <property type="project" value="InterPro"/>
</dbReference>
<dbReference type="RefSeq" id="XP_016218559.1">
    <property type="nucleotide sequence ID" value="XM_016353406.1"/>
</dbReference>
<dbReference type="InterPro" id="IPR001106">
    <property type="entry name" value="Aromatic_Lyase"/>
</dbReference>
<dbReference type="GeneID" id="27308612"/>
<name>A0A0D2AQA3_9PEZI</name>
<keyword evidence="5" id="KW-1185">Reference proteome</keyword>
<dbReference type="PROSITE" id="PS00488">
    <property type="entry name" value="PAL_HISTIDASE"/>
    <property type="match status" value="1"/>
</dbReference>
<dbReference type="InterPro" id="IPR023144">
    <property type="entry name" value="Phe_NH3-lyase_shielding_dom_sf"/>
</dbReference>
<protein>
    <submittedName>
        <fullName evidence="4">Phenylalanine ammonia-lyase</fullName>
    </submittedName>
</protein>
<accession>A0A0D2AQA3</accession>
<comment type="similarity">
    <text evidence="1 2">Belongs to the PAL/histidase family.</text>
</comment>
<dbReference type="InterPro" id="IPR024083">
    <property type="entry name" value="Fumarase/histidase_N"/>
</dbReference>
<dbReference type="InterPro" id="IPR005922">
    <property type="entry name" value="Phe_NH3-lyase"/>
</dbReference>
<sequence length="782" mass="84775">MSLVKDASALAEMSAISVPPDAPLMQQTAEAQSFTPVNVYGNYECSKEDHRKDPLGLAREPTPPQTRAASPARVPTTRPHAEFVQALFRRLNSLRNGTDVILDGKSLDIPSVVAVANYNAKPRLDDRGGVIECINASVDLLATRLREGEMVYGVNTGFGGSADVRTNKLKSLQKGLVQHQNSAILTSHDVMEIASFQGAASDVNSNAMPTSWVRGLMLSRCNSIIRGHSAVSVPVVQAIITFLEHEITPIIPKRGSISASGDLIPLSYLAGALQGNPDIFVQIKTSECKYQVVSSNEALRMINMTPIVLGAKEGLGLLNGTAASASVASLALYECNYLALLSQIITGMGCEAMRGTAESFHPFIASTRPHRGQIEAAANILGFLSGSRLAQGVNDTKKVEVEGLAQDRYTFRTASQWIGPQLEDLMLANEQVAIELNSTTDNPLVDINSNHIRHGGNFQAASITSAMEKARLALSMIAKLLFAQTTEIINPAMNRGLPPNLCADDPSVSFMAKGIDITMAAYYSEIAFLSNPVSTHVQSAEMHNQAVNSLALVSARYTLDVVDILSQMCAAYLVMVCQALDLRVLQERFLSTARTKFAEMTKGIVDELSGNEAESSKISTVVWNCLAKEWDATTTIDLTERARKTAETASAALVRELRGLSALTCSVTEFFEAIETWTNRLSDTLQSLYESSRQEMFQRHVEITPTYLGQGSGELYRFVRGELDIPFHRGLVDCPTFVQPEEQTPQLTTRPKKTIGSHISKVYEAITSGTIHASVMAAVEAN</sequence>
<evidence type="ECO:0000256" key="2">
    <source>
        <dbReference type="RuleBase" id="RU003954"/>
    </source>
</evidence>
<evidence type="ECO:0000313" key="5">
    <source>
        <dbReference type="Proteomes" id="UP000053259"/>
    </source>
</evidence>
<dbReference type="Gene3D" id="1.10.275.10">
    <property type="entry name" value="Fumarase/aspartase (N-terminal domain)"/>
    <property type="match status" value="1"/>
</dbReference>
<dbReference type="PANTHER" id="PTHR10362">
    <property type="entry name" value="HISTIDINE AMMONIA-LYASE"/>
    <property type="match status" value="1"/>
</dbReference>
<dbReference type="STRING" id="253628.A0A0D2AQA3"/>
<dbReference type="CDD" id="cd00332">
    <property type="entry name" value="PAL-HAL"/>
    <property type="match status" value="1"/>
</dbReference>
<keyword evidence="2 4" id="KW-0456">Lyase</keyword>
<dbReference type="VEuPathDB" id="FungiDB:PV09_00639"/>
<dbReference type="Gene3D" id="1.20.200.10">
    <property type="entry name" value="Fumarase/aspartase (Central domain)"/>
    <property type="match status" value="1"/>
</dbReference>
<gene>
    <name evidence="4" type="ORF">PV09_00639</name>
</gene>
<dbReference type="Proteomes" id="UP000053259">
    <property type="component" value="Unassembled WGS sequence"/>
</dbReference>
<evidence type="ECO:0000256" key="1">
    <source>
        <dbReference type="ARBA" id="ARBA00007238"/>
    </source>
</evidence>
<evidence type="ECO:0000256" key="3">
    <source>
        <dbReference type="SAM" id="MobiDB-lite"/>
    </source>
</evidence>
<dbReference type="GO" id="GO:0006559">
    <property type="term" value="P:L-phenylalanine catabolic process"/>
    <property type="evidence" value="ECO:0007669"/>
    <property type="project" value="InterPro"/>
</dbReference>
<dbReference type="AlphaFoldDB" id="A0A0D2AQA3"/>